<evidence type="ECO:0000313" key="3">
    <source>
        <dbReference type="Proteomes" id="UP000014115"/>
    </source>
</evidence>
<name>K2K9M2_9GAMM</name>
<keyword evidence="1" id="KW-0732">Signal</keyword>
<proteinExistence type="predicted"/>
<dbReference type="RefSeq" id="WP_008488246.1">
    <property type="nucleotide sequence ID" value="NZ_AMRG01000005.1"/>
</dbReference>
<sequence length="146" mass="16226">MKKLLLLPAALLVLAGCGSESAKEAAENIVTCMNDQDYNCVVEYMSEPSIEQIEQQLDKMRQNAPMKTILAKKLGVSEAQFDNMDGKTFAAKMLEDDMNRANNATITVENVDVSEDGKTALITTKRGDDTSELPLKKIDDKWYMNN</sequence>
<evidence type="ECO:0008006" key="4">
    <source>
        <dbReference type="Google" id="ProtNLM"/>
    </source>
</evidence>
<comment type="caution">
    <text evidence="2">The sequence shown here is derived from an EMBL/GenBank/DDBJ whole genome shotgun (WGS) entry which is preliminary data.</text>
</comment>
<gene>
    <name evidence="2" type="ORF">A10D4_05527</name>
</gene>
<feature type="chain" id="PRO_5003859817" description="DUF4878 domain-containing protein" evidence="1">
    <location>
        <begin position="23"/>
        <end position="146"/>
    </location>
</feature>
<dbReference type="PATRIC" id="fig|740709.3.peg.1126"/>
<dbReference type="Gene3D" id="3.10.450.50">
    <property type="match status" value="1"/>
</dbReference>
<dbReference type="AlphaFoldDB" id="K2K9M2"/>
<evidence type="ECO:0000256" key="1">
    <source>
        <dbReference type="SAM" id="SignalP"/>
    </source>
</evidence>
<reference evidence="2 3" key="1">
    <citation type="journal article" date="2012" name="J. Bacteriol.">
        <title>Genome Sequence of Idiomarina xiamenensis Type Strain 10-D-4.</title>
        <authorList>
            <person name="Lai Q."/>
            <person name="Wang L."/>
            <person name="Wang W."/>
            <person name="Shao Z."/>
        </authorList>
    </citation>
    <scope>NUCLEOTIDE SEQUENCE [LARGE SCALE GENOMIC DNA]</scope>
    <source>
        <strain evidence="2 3">10-D-4</strain>
    </source>
</reference>
<protein>
    <recommendedName>
        <fullName evidence="4">DUF4878 domain-containing protein</fullName>
    </recommendedName>
</protein>
<feature type="signal peptide" evidence="1">
    <location>
        <begin position="1"/>
        <end position="22"/>
    </location>
</feature>
<evidence type="ECO:0000313" key="2">
    <source>
        <dbReference type="EMBL" id="EKE84503.1"/>
    </source>
</evidence>
<accession>K2K9M2</accession>
<dbReference type="PROSITE" id="PS51257">
    <property type="entry name" value="PROKAR_LIPOPROTEIN"/>
    <property type="match status" value="1"/>
</dbReference>
<dbReference type="STRING" id="740709.A10D4_05527"/>
<organism evidence="2 3">
    <name type="scientific">Idiomarina xiamenensis 10-D-4</name>
    <dbReference type="NCBI Taxonomy" id="740709"/>
    <lineage>
        <taxon>Bacteria</taxon>
        <taxon>Pseudomonadati</taxon>
        <taxon>Pseudomonadota</taxon>
        <taxon>Gammaproteobacteria</taxon>
        <taxon>Alteromonadales</taxon>
        <taxon>Idiomarinaceae</taxon>
        <taxon>Idiomarina</taxon>
    </lineage>
</organism>
<dbReference type="EMBL" id="AMRG01000005">
    <property type="protein sequence ID" value="EKE84503.1"/>
    <property type="molecule type" value="Genomic_DNA"/>
</dbReference>
<keyword evidence="3" id="KW-1185">Reference proteome</keyword>
<dbReference type="Proteomes" id="UP000014115">
    <property type="component" value="Unassembled WGS sequence"/>
</dbReference>